<dbReference type="EMBL" id="AE014298">
    <property type="protein sequence ID" value="AHN59984.1"/>
    <property type="molecule type" value="Genomic_DNA"/>
</dbReference>
<gene>
    <name evidence="1" type="primary">Dmel\CG45154</name>
    <name evidence="1" type="synonym">CR45154</name>
    <name evidence="1 2" type="ORF">CG45154</name>
    <name evidence="1" type="ORF">Dmel_CG45154</name>
</gene>
<name>X2JGC6_DROME</name>
<dbReference type="FlyBase" id="FBgn0266647">
    <property type="gene designation" value="CG45154"/>
</dbReference>
<dbReference type="VEuPathDB" id="VectorBase:FBgn0266647"/>
<organism evidence="1 3">
    <name type="scientific">Drosophila melanogaster</name>
    <name type="common">Fruit fly</name>
    <dbReference type="NCBI Taxonomy" id="7227"/>
    <lineage>
        <taxon>Eukaryota</taxon>
        <taxon>Metazoa</taxon>
        <taxon>Ecdysozoa</taxon>
        <taxon>Arthropoda</taxon>
        <taxon>Hexapoda</taxon>
        <taxon>Insecta</taxon>
        <taxon>Pterygota</taxon>
        <taxon>Neoptera</taxon>
        <taxon>Endopterygota</taxon>
        <taxon>Diptera</taxon>
        <taxon>Brachycera</taxon>
        <taxon>Muscomorpha</taxon>
        <taxon>Ephydroidea</taxon>
        <taxon>Drosophilidae</taxon>
        <taxon>Drosophila</taxon>
        <taxon>Sophophora</taxon>
    </lineage>
</organism>
<reference evidence="1 3" key="6">
    <citation type="journal article" date="2005" name="PLoS Comput. Biol.">
        <title>Combined evidence annotation of transposable elements in genome sequences.</title>
        <authorList>
            <person name="Quesneville H."/>
            <person name="Bergman C.M."/>
            <person name="Andrieu O."/>
            <person name="Autard D."/>
            <person name="Nouaud D."/>
            <person name="Ashburner M."/>
            <person name="Anxolabehere D."/>
        </authorList>
    </citation>
    <scope>NUCLEOTIDE SEQUENCE [LARGE SCALE GENOMIC DNA]</scope>
    <source>
        <strain evidence="3">Berkeley</strain>
    </source>
</reference>
<dbReference type="Bgee" id="FBgn0266647">
    <property type="expression patterns" value="Expressed in early-mid elongation-stage spermatid (Drosophila) in testis and 15 other cell types or tissues"/>
</dbReference>
<proteinExistence type="predicted"/>
<dbReference type="SMR" id="X2JGC6"/>
<sequence length="89" mass="9805">MSQQKSDISHLVIQCIDAMGGFASKSVIPKALSTATDRKILNIGSRIEDALDKLIVQGVIRKHNGNYYLNMQERTASDSHCHSDSEDSD</sequence>
<protein>
    <submittedName>
        <fullName evidence="1">Uncharacterized protein</fullName>
    </submittedName>
</protein>
<evidence type="ECO:0000313" key="2">
    <source>
        <dbReference type="FlyBase" id="FBgn0266647"/>
    </source>
</evidence>
<dbReference type="OrthoDB" id="7870821at2759"/>
<keyword evidence="3" id="KW-1185">Reference proteome</keyword>
<dbReference type="AlphaFoldDB" id="X2JGC6"/>
<accession>X2JGC6</accession>
<dbReference type="AGR" id="FB:FBgn0266647"/>
<reference evidence="1 3" key="1">
    <citation type="journal article" date="2000" name="Science">
        <title>The genome sequence of Drosophila melanogaster.</title>
        <authorList>
            <person name="Adams M.D."/>
            <person name="Celniker S.E."/>
            <person name="Holt R.A."/>
            <person name="Evans C.A."/>
            <person name="Gocayne J.D."/>
            <person name="Amanatides P.G."/>
            <person name="Scherer S.E."/>
            <person name="Li P.W."/>
            <person name="Hoskins R.A."/>
            <person name="Galle R.F."/>
            <person name="George R.A."/>
            <person name="Lewis S.E."/>
            <person name="Richards S."/>
            <person name="Ashburner M."/>
            <person name="Henderson S.N."/>
            <person name="Sutton G.G."/>
            <person name="Wortman J.R."/>
            <person name="Yandell M.D."/>
            <person name="Zhang Q."/>
            <person name="Chen L.X."/>
            <person name="Brandon R.C."/>
            <person name="Rogers Y.H."/>
            <person name="Blazej R.G."/>
            <person name="Champe M."/>
            <person name="Pfeiffer B.D."/>
            <person name="Wan K.H."/>
            <person name="Doyle C."/>
            <person name="Baxter E.G."/>
            <person name="Helt G."/>
            <person name="Nelson C.R."/>
            <person name="Gabor G.L."/>
            <person name="Abril J.F."/>
            <person name="Agbayani A."/>
            <person name="An H.J."/>
            <person name="Andrews-Pfannkoch C."/>
            <person name="Baldwin D."/>
            <person name="Ballew R.M."/>
            <person name="Basu A."/>
            <person name="Baxendale J."/>
            <person name="Bayraktaroglu L."/>
            <person name="Beasley E.M."/>
            <person name="Beeson K.Y."/>
            <person name="Benos P.V."/>
            <person name="Berman B.P."/>
            <person name="Bhandari D."/>
            <person name="Bolshakov S."/>
            <person name="Borkova D."/>
            <person name="Botchan M.R."/>
            <person name="Bouck J."/>
            <person name="Brokstein P."/>
            <person name="Brottier P."/>
            <person name="Burtis K.C."/>
            <person name="Busam D.A."/>
            <person name="Butler H."/>
            <person name="Cadieu E."/>
            <person name="Center A."/>
            <person name="Chandra I."/>
            <person name="Cherry J.M."/>
            <person name="Cawley S."/>
            <person name="Dahlke C."/>
            <person name="Davenport L.B."/>
            <person name="Davies P."/>
            <person name="de Pablos B."/>
            <person name="Delcher A."/>
            <person name="Deng Z."/>
            <person name="Mays A.D."/>
            <person name="Dew I."/>
            <person name="Dietz S.M."/>
            <person name="Dodson K."/>
            <person name="Doup L.E."/>
            <person name="Downes M."/>
            <person name="Dugan-Rocha S."/>
            <person name="Dunkov B.C."/>
            <person name="Dunn P."/>
            <person name="Durbin K.J."/>
            <person name="Evangelista C.C."/>
            <person name="Ferraz C."/>
            <person name="Ferriera S."/>
            <person name="Fleischmann W."/>
            <person name="Fosler C."/>
            <person name="Gabrielian A.E."/>
            <person name="Garg N.S."/>
            <person name="Gelbart W.M."/>
            <person name="Glasser K."/>
            <person name="Glodek A."/>
            <person name="Gong F."/>
            <person name="Gorrell J.H."/>
            <person name="Gu Z."/>
            <person name="Guan P."/>
            <person name="Harris M."/>
            <person name="Harris N.L."/>
            <person name="Harvey D."/>
            <person name="Heiman T.J."/>
            <person name="Hernandez J.R."/>
            <person name="Houck J."/>
            <person name="Hostin D."/>
            <person name="Houston K.A."/>
            <person name="Howland T.J."/>
            <person name="Wei M.H."/>
            <person name="Ibegwam C."/>
            <person name="Jalali M."/>
            <person name="Kalush F."/>
            <person name="Karpen G.H."/>
            <person name="Ke Z."/>
            <person name="Kennison J.A."/>
            <person name="Ketchum K.A."/>
            <person name="Kimmel B.E."/>
            <person name="Kodira C.D."/>
            <person name="Kraft C."/>
            <person name="Kravitz S."/>
            <person name="Kulp D."/>
            <person name="Lai Z."/>
            <person name="Lasko P."/>
            <person name="Lei Y."/>
            <person name="Levitsky A.A."/>
            <person name="Li J."/>
            <person name="Li Z."/>
            <person name="Liang Y."/>
            <person name="Lin X."/>
            <person name="Liu X."/>
            <person name="Mattei B."/>
            <person name="McIntosh T.C."/>
            <person name="McLeod M.P."/>
            <person name="McPherson D."/>
            <person name="Merkulov G."/>
            <person name="Milshina N.V."/>
            <person name="Mobarry C."/>
            <person name="Morris J."/>
            <person name="Moshrefi A."/>
            <person name="Mount S.M."/>
            <person name="Moy M."/>
            <person name="Murphy B."/>
            <person name="Murphy L."/>
            <person name="Muzny D.M."/>
            <person name="Nelson D.L."/>
            <person name="Nelson D.R."/>
            <person name="Nelson K.A."/>
            <person name="Nixon K."/>
            <person name="Nusskern D.R."/>
            <person name="Pacleb J.M."/>
            <person name="Palazzolo M."/>
            <person name="Pittman G.S."/>
            <person name="Pan S."/>
            <person name="Pollard J."/>
            <person name="Puri V."/>
            <person name="Reese M.G."/>
            <person name="Reinert K."/>
            <person name="Remington K."/>
            <person name="Saunders R.D."/>
            <person name="Scheeler F."/>
            <person name="Shen H."/>
            <person name="Shue B.C."/>
            <person name="Siden-Kiamos I."/>
            <person name="Simpson M."/>
            <person name="Skupski M.P."/>
            <person name="Smith T."/>
            <person name="Spier E."/>
            <person name="Spradling A.C."/>
            <person name="Stapleton M."/>
            <person name="Strong R."/>
            <person name="Sun E."/>
            <person name="Svirskas R."/>
            <person name="Tector C."/>
            <person name="Turner R."/>
            <person name="Venter E."/>
            <person name="Wang A.H."/>
            <person name="Wang X."/>
            <person name="Wang Z.Y."/>
            <person name="Wassarman D.A."/>
            <person name="Weinstock G.M."/>
            <person name="Weissenbach J."/>
            <person name="Williams S.M."/>
            <person name="WoodageT"/>
            <person name="Worley K.C."/>
            <person name="Wu D."/>
            <person name="Yang S."/>
            <person name="Yao Q.A."/>
            <person name="Ye J."/>
            <person name="Yeh R.F."/>
            <person name="Zaveri J.S."/>
            <person name="Zhan M."/>
            <person name="Zhang G."/>
            <person name="Zhao Q."/>
            <person name="Zheng L."/>
            <person name="Zheng X.H."/>
            <person name="Zhong F.N."/>
            <person name="Zhong W."/>
            <person name="Zhou X."/>
            <person name="Zhu S."/>
            <person name="Zhu X."/>
            <person name="Smith H.O."/>
            <person name="Gibbs R.A."/>
            <person name="Myers E.W."/>
            <person name="Rubin G.M."/>
            <person name="Venter J.C."/>
        </authorList>
    </citation>
    <scope>NUCLEOTIDE SEQUENCE [LARGE SCALE GENOMIC DNA]</scope>
    <source>
        <strain evidence="3">Berkeley</strain>
    </source>
</reference>
<dbReference type="GeneID" id="19835236"/>
<dbReference type="HOGENOM" id="CLU_2457120_0_0_1"/>
<dbReference type="BioGRID-ORCS" id="19835236">
    <property type="hits" value="0 hits in 1 CRISPR screen"/>
</dbReference>
<reference evidence="1 3" key="3">
    <citation type="journal article" date="2002" name="Genome Biol.">
        <title>Annotation of the Drosophila melanogaster euchromatic genome: a systematic review.</title>
        <authorList>
            <person name="Misra S."/>
            <person name="Crosby M.A."/>
            <person name="Mungall C.J."/>
            <person name="Matthews B.B."/>
            <person name="Campbell K.S."/>
            <person name="Hradecky P."/>
            <person name="Huang Y."/>
            <person name="Kaminker J.S."/>
            <person name="Millburn G.H."/>
            <person name="Prochnik S.E."/>
            <person name="Smith C.D."/>
            <person name="Tupy J.L."/>
            <person name="Whitfied E.J."/>
            <person name="Bayraktaroglu L."/>
            <person name="Berman B.P."/>
            <person name="Bettencourt B.R."/>
            <person name="Celniker S.E."/>
            <person name="de Grey A.D."/>
            <person name="Drysdale R.A."/>
            <person name="Harris N.L."/>
            <person name="Richter J."/>
            <person name="Russo S."/>
            <person name="Schroeder A.J."/>
            <person name="Shu S.Q."/>
            <person name="Stapleton M."/>
            <person name="Yamada C."/>
            <person name="Ashburner M."/>
            <person name="Gelbart W.M."/>
            <person name="Rubin G.M."/>
            <person name="Lewis S.E."/>
        </authorList>
    </citation>
    <scope>GENOME REANNOTATION</scope>
    <source>
        <strain evidence="3">Berkeley</strain>
    </source>
</reference>
<dbReference type="InParanoid" id="X2JGC6"/>
<reference evidence="1 3" key="7">
    <citation type="journal article" date="2007" name="Science">
        <title>The Release 5.1 annotation of Drosophila melanogaster heterochromatin.</title>
        <authorList>
            <person name="Smith C.D."/>
            <person name="Shu S."/>
            <person name="Mungall C.J."/>
            <person name="Karpen G.H."/>
        </authorList>
    </citation>
    <scope>NUCLEOTIDE SEQUENCE [LARGE SCALE GENOMIC DNA]</scope>
    <source>
        <strain evidence="3">Berkeley</strain>
    </source>
</reference>
<reference evidence="1 3" key="2">
    <citation type="journal article" date="2002" name="Genome Biol.">
        <title>Finishing a whole-genome shotgun: release 3 of the Drosophila melanogaster euchromatic genome sequence.</title>
        <authorList>
            <person name="Celniker S.E."/>
            <person name="Wheeler D.A."/>
            <person name="Kronmiller B."/>
            <person name="Carlson J.W."/>
            <person name="Halpern A."/>
            <person name="Patel S."/>
            <person name="Adams M."/>
            <person name="Champe M."/>
            <person name="Dugan S.P."/>
            <person name="Frise E."/>
            <person name="Hodgson A."/>
            <person name="George R.A."/>
            <person name="Hoskins R.A."/>
            <person name="Laverty T."/>
            <person name="Muzny D.M."/>
            <person name="Nelson C.R."/>
            <person name="Pacleb J.M."/>
            <person name="Park S."/>
            <person name="Pfeiffer B.D."/>
            <person name="Richards S."/>
            <person name="Sodergren E.J."/>
            <person name="Svirskas R."/>
            <person name="Tabor P.E."/>
            <person name="Wan K."/>
            <person name="Stapleton M."/>
            <person name="Sutton G.G."/>
            <person name="Venter C."/>
            <person name="Weinstock G."/>
            <person name="Scherer S.E."/>
            <person name="Myers E.W."/>
            <person name="Gibbs R.A."/>
            <person name="Rubin G.M."/>
        </authorList>
    </citation>
    <scope>NUCLEOTIDE SEQUENCE [LARGE SCALE GENOMIC DNA]</scope>
    <source>
        <strain evidence="3">Berkeley</strain>
    </source>
</reference>
<reference evidence="1 3" key="11">
    <citation type="journal article" date="2015" name="Genome Res.">
        <title>The Release 6 reference sequence of the Drosophila melanogaster genome.</title>
        <authorList>
            <person name="Hoskins R.A."/>
            <person name="Carlson J.W."/>
            <person name="Wan K.H."/>
            <person name="Park S."/>
            <person name="Mendez I."/>
            <person name="Galle S.E."/>
            <person name="Booth B.W."/>
            <person name="Pfeiffer B.D."/>
            <person name="George R.A."/>
            <person name="Svirskas R."/>
            <person name="Krzywinski M."/>
            <person name="Schein J."/>
            <person name="Accardo M.C."/>
            <person name="Damia E."/>
            <person name="Messina G."/>
            <person name="Mendez-Lago M."/>
            <person name="de Pablos B."/>
            <person name="Demakova O.V."/>
            <person name="Andreyeva E.N."/>
            <person name="Boldyreva L.V."/>
            <person name="Marra M."/>
            <person name="Carvalho A.B."/>
            <person name="Dimitri P."/>
            <person name="Villasante A."/>
            <person name="Zhimulev I.F."/>
            <person name="Rubin G.M."/>
            <person name="Karpen G.H."/>
            <person name="Celniker S.E."/>
        </authorList>
    </citation>
    <scope>NUCLEOTIDE SEQUENCE [LARGE SCALE GENOMIC DNA]</scope>
    <source>
        <strain evidence="3">Berkeley</strain>
    </source>
</reference>
<reference evidence="1 3" key="5">
    <citation type="journal article" date="2002" name="Genome Biol.">
        <title>Heterochromatic sequences in a Drosophila whole-genome shotgun assembly.</title>
        <authorList>
            <person name="Hoskins R.A."/>
            <person name="Smith C.D."/>
            <person name="Carlson J.W."/>
            <person name="Carvalho A.B."/>
            <person name="Halpern A."/>
            <person name="Kaminker J.S."/>
            <person name="Kennedy C."/>
            <person name="Mungall C.J."/>
            <person name="Sullivan B.A."/>
            <person name="Sutton G.G."/>
            <person name="Yasuhara J.C."/>
            <person name="Wakimoto B.T."/>
            <person name="Myers E.W."/>
            <person name="Celniker S.E."/>
            <person name="Rubin G.M."/>
            <person name="Karpen G.H."/>
        </authorList>
    </citation>
    <scope>NUCLEOTIDE SEQUENCE [LARGE SCALE GENOMIC DNA]</scope>
    <source>
        <strain evidence="3">Berkeley</strain>
    </source>
</reference>
<evidence type="ECO:0000313" key="1">
    <source>
        <dbReference type="EMBL" id="AHN59984.1"/>
    </source>
</evidence>
<dbReference type="RefSeq" id="NP_001285514.1">
    <property type="nucleotide sequence ID" value="NM_001298585.1"/>
</dbReference>
<reference evidence="1 3" key="10">
    <citation type="journal article" date="2015" name="G3 (Bethesda)">
        <title>Gene Model Annotations for Drosophila melanogaster: The Rule-Benders.</title>
        <authorList>
            <consortium name="FlyBase Consortium"/>
            <person name="Crosby M.A."/>
            <person name="Gramates L.S."/>
            <person name="Dos Santos G."/>
            <person name="Matthews B.B."/>
            <person name="St Pierre S.E."/>
            <person name="Zhou P."/>
            <person name="Schroeder A.J."/>
            <person name="Falls K."/>
            <person name="Emmert D.B."/>
            <person name="Russo S.M."/>
            <person name="Gelbart W.M."/>
            <person name="null"/>
        </authorList>
    </citation>
    <scope>NUCLEOTIDE SEQUENCE [LARGE SCALE GENOMIC DNA]</scope>
    <source>
        <strain evidence="3">Berkeley</strain>
    </source>
</reference>
<reference evidence="1 3" key="9">
    <citation type="journal article" date="2015" name="G3 (Bethesda)">
        <title>Gene Model Annotations for Drosophila melanogaster: Impact of High-Throughput Data.</title>
        <authorList>
            <consortium name="FlyBase Consortium"/>
            <person name="Matthews B.B."/>
            <person name="Dos Santos G."/>
            <person name="Crosby M.A."/>
            <person name="Emmert D.B."/>
            <person name="St Pierre S.E."/>
            <person name="Gramates L.S."/>
            <person name="Zhou P."/>
            <person name="Schroeder A.J."/>
            <person name="Falls K."/>
            <person name="Strelets V."/>
            <person name="Russo S.M."/>
            <person name="Gelbart W.M."/>
            <person name="null"/>
        </authorList>
    </citation>
    <scope>NUCLEOTIDE SEQUENCE [LARGE SCALE GENOMIC DNA]</scope>
    <source>
        <strain evidence="3">Berkeley</strain>
    </source>
</reference>
<dbReference type="Proteomes" id="UP000000803">
    <property type="component" value="Chromosome X"/>
</dbReference>
<reference evidence="1 3" key="8">
    <citation type="journal article" date="2007" name="Science">
        <title>Sequence finishing and mapping of Drosophila melanogaster heterochromatin.</title>
        <authorList>
            <person name="Hoskins R.A."/>
            <person name="Carlson J.W."/>
            <person name="Kennedy C."/>
            <person name="Acevedo D."/>
            <person name="Evans-Holm M."/>
            <person name="Frise E."/>
            <person name="Wan K.H."/>
            <person name="Park S."/>
            <person name="Mendez-Lago M."/>
            <person name="Rossi F."/>
            <person name="Villasante A."/>
            <person name="Dimitri P."/>
            <person name="Karpen G.H."/>
            <person name="Celniker S.E."/>
        </authorList>
    </citation>
    <scope>NUCLEOTIDE SEQUENCE [LARGE SCALE GENOMIC DNA]</scope>
    <source>
        <strain evidence="3">Berkeley</strain>
    </source>
</reference>
<reference evidence="1 3" key="4">
    <citation type="journal article" date="2002" name="Genome Biol.">
        <title>The transposable elements of the Drosophila melanogaster euchromatin: a genomics perspective.</title>
        <authorList>
            <person name="Kaminker J.S."/>
            <person name="Bergman C.M."/>
            <person name="Kronmiller B."/>
            <person name="Carlson J."/>
            <person name="Svirskas R."/>
            <person name="Patel S."/>
            <person name="Frise E."/>
            <person name="Wheeler D.A."/>
            <person name="Lewis S.E."/>
            <person name="Rubin G.M."/>
            <person name="Ashburner M."/>
            <person name="Celniker S.E."/>
        </authorList>
    </citation>
    <scope>NUCLEOTIDE SEQUENCE [LARGE SCALE GENOMIC DNA]</scope>
    <source>
        <strain evidence="3">Berkeley</strain>
    </source>
</reference>
<evidence type="ECO:0000313" key="3">
    <source>
        <dbReference type="Proteomes" id="UP000000803"/>
    </source>
</evidence>
<dbReference type="KEGG" id="dme:Dmel_CG45154"/>